<comment type="caution">
    <text evidence="4">The sequence shown here is derived from an EMBL/GenBank/DDBJ whole genome shotgun (WGS) entry which is preliminary data.</text>
</comment>
<dbReference type="SMART" id="SM00448">
    <property type="entry name" value="REC"/>
    <property type="match status" value="1"/>
</dbReference>
<dbReference type="InterPro" id="IPR050595">
    <property type="entry name" value="Bact_response_regulator"/>
</dbReference>
<dbReference type="PANTHER" id="PTHR44591:SF3">
    <property type="entry name" value="RESPONSE REGULATORY DOMAIN-CONTAINING PROTEIN"/>
    <property type="match status" value="1"/>
</dbReference>
<dbReference type="Pfam" id="PF00072">
    <property type="entry name" value="Response_reg"/>
    <property type="match status" value="1"/>
</dbReference>
<sequence length="127" mass="14032">MPKSILVVDDDLTVTSDICKTVNELGYDTYSAQSAKEAFDIIVRQNVDLVLVDVLLPGKPGTHVRHLIKQSPLTRGVRVVYMTAYAPTSDTDPVPVVRKPFSSEELQQVLTQCFASPPPDYKNEVSI</sequence>
<dbReference type="SUPFAM" id="SSF52172">
    <property type="entry name" value="CheY-like"/>
    <property type="match status" value="1"/>
</dbReference>
<gene>
    <name evidence="4" type="ORF">GCM10008066_07660</name>
</gene>
<evidence type="ECO:0000259" key="3">
    <source>
        <dbReference type="PROSITE" id="PS50110"/>
    </source>
</evidence>
<dbReference type="Proteomes" id="UP000642180">
    <property type="component" value="Unassembled WGS sequence"/>
</dbReference>
<dbReference type="PANTHER" id="PTHR44591">
    <property type="entry name" value="STRESS RESPONSE REGULATOR PROTEIN 1"/>
    <property type="match status" value="1"/>
</dbReference>
<evidence type="ECO:0000313" key="4">
    <source>
        <dbReference type="EMBL" id="GGI17174.1"/>
    </source>
</evidence>
<keyword evidence="5" id="KW-1185">Reference proteome</keyword>
<dbReference type="AlphaFoldDB" id="A0A8J3AP29"/>
<evidence type="ECO:0000256" key="1">
    <source>
        <dbReference type="ARBA" id="ARBA00022553"/>
    </source>
</evidence>
<organism evidence="4 5">
    <name type="scientific">Oxalicibacterium faecigallinarum</name>
    <dbReference type="NCBI Taxonomy" id="573741"/>
    <lineage>
        <taxon>Bacteria</taxon>
        <taxon>Pseudomonadati</taxon>
        <taxon>Pseudomonadota</taxon>
        <taxon>Betaproteobacteria</taxon>
        <taxon>Burkholderiales</taxon>
        <taxon>Oxalobacteraceae</taxon>
        <taxon>Oxalicibacterium</taxon>
    </lineage>
</organism>
<feature type="modified residue" description="4-aspartylphosphate" evidence="2">
    <location>
        <position position="53"/>
    </location>
</feature>
<keyword evidence="1 2" id="KW-0597">Phosphoprotein</keyword>
<evidence type="ECO:0000313" key="5">
    <source>
        <dbReference type="Proteomes" id="UP000642180"/>
    </source>
</evidence>
<dbReference type="PROSITE" id="PS50110">
    <property type="entry name" value="RESPONSE_REGULATORY"/>
    <property type="match status" value="1"/>
</dbReference>
<dbReference type="InterPro" id="IPR001789">
    <property type="entry name" value="Sig_transdc_resp-reg_receiver"/>
</dbReference>
<feature type="domain" description="Response regulatory" evidence="3">
    <location>
        <begin position="4"/>
        <end position="114"/>
    </location>
</feature>
<accession>A0A8J3AP29</accession>
<name>A0A8J3AP29_9BURK</name>
<reference evidence="5" key="1">
    <citation type="journal article" date="2019" name="Int. J. Syst. Evol. Microbiol.">
        <title>The Global Catalogue of Microorganisms (GCM) 10K type strain sequencing project: providing services to taxonomists for standard genome sequencing and annotation.</title>
        <authorList>
            <consortium name="The Broad Institute Genomics Platform"/>
            <consortium name="The Broad Institute Genome Sequencing Center for Infectious Disease"/>
            <person name="Wu L."/>
            <person name="Ma J."/>
        </authorList>
    </citation>
    <scope>NUCLEOTIDE SEQUENCE [LARGE SCALE GENOMIC DNA]</scope>
    <source>
        <strain evidence="5">CCM 2767</strain>
    </source>
</reference>
<evidence type="ECO:0000256" key="2">
    <source>
        <dbReference type="PROSITE-ProRule" id="PRU00169"/>
    </source>
</evidence>
<dbReference type="EMBL" id="BMDI01000001">
    <property type="protein sequence ID" value="GGI17174.1"/>
    <property type="molecule type" value="Genomic_DNA"/>
</dbReference>
<dbReference type="GO" id="GO:0000160">
    <property type="term" value="P:phosphorelay signal transduction system"/>
    <property type="evidence" value="ECO:0007669"/>
    <property type="project" value="InterPro"/>
</dbReference>
<dbReference type="InterPro" id="IPR011006">
    <property type="entry name" value="CheY-like_superfamily"/>
</dbReference>
<proteinExistence type="predicted"/>
<dbReference type="RefSeq" id="WP_188379947.1">
    <property type="nucleotide sequence ID" value="NZ_BMDI01000001.1"/>
</dbReference>
<protein>
    <recommendedName>
        <fullName evidence="3">Response regulatory domain-containing protein</fullName>
    </recommendedName>
</protein>
<dbReference type="Gene3D" id="3.40.50.2300">
    <property type="match status" value="1"/>
</dbReference>